<dbReference type="RefSeq" id="WP_092728156.1">
    <property type="nucleotide sequence ID" value="NZ_FMXE01000002.1"/>
</dbReference>
<dbReference type="InterPro" id="IPR002071">
    <property type="entry name" value="Thermonucl_AS"/>
</dbReference>
<dbReference type="OrthoDB" id="9805504at2"/>
<evidence type="ECO:0000313" key="5">
    <source>
        <dbReference type="EMBL" id="SDA39927.1"/>
    </source>
</evidence>
<organism evidence="5 6">
    <name type="scientific">Algoriphagus alkaliphilus</name>
    <dbReference type="NCBI Taxonomy" id="279824"/>
    <lineage>
        <taxon>Bacteria</taxon>
        <taxon>Pseudomonadati</taxon>
        <taxon>Bacteroidota</taxon>
        <taxon>Cytophagia</taxon>
        <taxon>Cytophagales</taxon>
        <taxon>Cyclobacteriaceae</taxon>
        <taxon>Algoriphagus</taxon>
    </lineage>
</organism>
<evidence type="ECO:0000313" key="6">
    <source>
        <dbReference type="Proteomes" id="UP000198756"/>
    </source>
</evidence>
<dbReference type="GO" id="GO:0016787">
    <property type="term" value="F:hydrolase activity"/>
    <property type="evidence" value="ECO:0007669"/>
    <property type="project" value="UniProtKB-KW"/>
</dbReference>
<keyword evidence="1" id="KW-0540">Nuclease</keyword>
<reference evidence="6" key="1">
    <citation type="submission" date="2016-10" db="EMBL/GenBank/DDBJ databases">
        <authorList>
            <person name="Varghese N."/>
            <person name="Submissions S."/>
        </authorList>
    </citation>
    <scope>NUCLEOTIDE SEQUENCE [LARGE SCALE GENOMIC DNA]</scope>
    <source>
        <strain evidence="6">DSM 22703</strain>
    </source>
</reference>
<dbReference type="Pfam" id="PF00565">
    <property type="entry name" value="SNase"/>
    <property type="match status" value="1"/>
</dbReference>
<evidence type="ECO:0000256" key="2">
    <source>
        <dbReference type="ARBA" id="ARBA00022759"/>
    </source>
</evidence>
<dbReference type="EMBL" id="FMXE01000002">
    <property type="protein sequence ID" value="SDA39927.1"/>
    <property type="molecule type" value="Genomic_DNA"/>
</dbReference>
<dbReference type="Proteomes" id="UP000198756">
    <property type="component" value="Unassembled WGS sequence"/>
</dbReference>
<dbReference type="GO" id="GO:0003676">
    <property type="term" value="F:nucleic acid binding"/>
    <property type="evidence" value="ECO:0007669"/>
    <property type="project" value="InterPro"/>
</dbReference>
<dbReference type="Gene3D" id="2.40.50.90">
    <property type="match status" value="1"/>
</dbReference>
<name>A0A1G5V3R3_9BACT</name>
<dbReference type="SMART" id="SM00318">
    <property type="entry name" value="SNc"/>
    <property type="match status" value="1"/>
</dbReference>
<evidence type="ECO:0000256" key="3">
    <source>
        <dbReference type="ARBA" id="ARBA00022801"/>
    </source>
</evidence>
<dbReference type="SUPFAM" id="SSF50199">
    <property type="entry name" value="Staphylococcal nuclease"/>
    <property type="match status" value="1"/>
</dbReference>
<evidence type="ECO:0000259" key="4">
    <source>
        <dbReference type="PROSITE" id="PS50830"/>
    </source>
</evidence>
<dbReference type="STRING" id="279824.SAMN03080617_00286"/>
<dbReference type="PROSITE" id="PS01123">
    <property type="entry name" value="TNASE_1"/>
    <property type="match status" value="1"/>
</dbReference>
<keyword evidence="2 5" id="KW-0255">Endonuclease</keyword>
<gene>
    <name evidence="5" type="ORF">SAMN03080617_00286</name>
</gene>
<dbReference type="PROSITE" id="PS50830">
    <property type="entry name" value="TNASE_3"/>
    <property type="match status" value="1"/>
</dbReference>
<dbReference type="PANTHER" id="PTHR12302">
    <property type="entry name" value="EBNA2 BINDING PROTEIN P100"/>
    <property type="match status" value="1"/>
</dbReference>
<dbReference type="InterPro" id="IPR035437">
    <property type="entry name" value="SNase_OB-fold_sf"/>
</dbReference>
<feature type="domain" description="TNase-like" evidence="4">
    <location>
        <begin position="32"/>
        <end position="153"/>
    </location>
</feature>
<dbReference type="InterPro" id="IPR016071">
    <property type="entry name" value="Staphylococal_nuclease_OB-fold"/>
</dbReference>
<proteinExistence type="predicted"/>
<sequence length="176" mass="20221">MKISVKSKNVLLTLIGIGLFFAFSNLYPEQINEVSGKVVAVQDGDTVTILTDENKNIKVRLSQIDAPEKNQPFGQKSKQILSDLVYLKEVSVIEDDVDRYGRVVATLYLNDHDINAQMVQKGAAWVYTEYVYDHNLYLLQDEAKLEKRGLWALPEKDQIPPWKWRKKKKPTKPTLE</sequence>
<keyword evidence="6" id="KW-1185">Reference proteome</keyword>
<dbReference type="AlphaFoldDB" id="A0A1G5V3R3"/>
<dbReference type="GO" id="GO:0004519">
    <property type="term" value="F:endonuclease activity"/>
    <property type="evidence" value="ECO:0007669"/>
    <property type="project" value="UniProtKB-KW"/>
</dbReference>
<keyword evidence="3" id="KW-0378">Hydrolase</keyword>
<evidence type="ECO:0000256" key="1">
    <source>
        <dbReference type="ARBA" id="ARBA00022722"/>
    </source>
</evidence>
<dbReference type="PANTHER" id="PTHR12302:SF3">
    <property type="entry name" value="SERINE_THREONINE-PROTEIN KINASE 31"/>
    <property type="match status" value="1"/>
</dbReference>
<protein>
    <submittedName>
        <fullName evidence="5">Endonuclease YncB, thermonuclease family</fullName>
    </submittedName>
</protein>
<accession>A0A1G5V3R3</accession>